<dbReference type="AlphaFoldDB" id="A0A5S9Y8E0"/>
<protein>
    <submittedName>
        <fullName evidence="2">Uncharacterized protein</fullName>
    </submittedName>
</protein>
<feature type="compositionally biased region" description="Basic and acidic residues" evidence="1">
    <location>
        <begin position="192"/>
        <end position="204"/>
    </location>
</feature>
<dbReference type="EMBL" id="CACSHJ010000096">
    <property type="protein sequence ID" value="CAA0405401.1"/>
    <property type="molecule type" value="Genomic_DNA"/>
</dbReference>
<feature type="compositionally biased region" description="Polar residues" evidence="1">
    <location>
        <begin position="179"/>
        <end position="191"/>
    </location>
</feature>
<reference evidence="2 3" key="1">
    <citation type="submission" date="2019-12" db="EMBL/GenBank/DDBJ databases">
        <authorList>
            <person name="Jiao W.-B."/>
            <person name="Schneeberger K."/>
        </authorList>
    </citation>
    <scope>NUCLEOTIDE SEQUENCE [LARGE SCALE GENOMIC DNA]</scope>
    <source>
        <strain evidence="3">cv. C24</strain>
    </source>
</reference>
<name>A0A5S9Y8E0_ARATH</name>
<feature type="region of interest" description="Disordered" evidence="1">
    <location>
        <begin position="179"/>
        <end position="204"/>
    </location>
</feature>
<dbReference type="Proteomes" id="UP000434276">
    <property type="component" value="Unassembled WGS sequence"/>
</dbReference>
<evidence type="ECO:0000313" key="2">
    <source>
        <dbReference type="EMBL" id="CAA0405401.1"/>
    </source>
</evidence>
<evidence type="ECO:0000313" key="3">
    <source>
        <dbReference type="Proteomes" id="UP000434276"/>
    </source>
</evidence>
<organism evidence="2 3">
    <name type="scientific">Arabidopsis thaliana</name>
    <name type="common">Mouse-ear cress</name>
    <dbReference type="NCBI Taxonomy" id="3702"/>
    <lineage>
        <taxon>Eukaryota</taxon>
        <taxon>Viridiplantae</taxon>
        <taxon>Streptophyta</taxon>
        <taxon>Embryophyta</taxon>
        <taxon>Tracheophyta</taxon>
        <taxon>Spermatophyta</taxon>
        <taxon>Magnoliopsida</taxon>
        <taxon>eudicotyledons</taxon>
        <taxon>Gunneridae</taxon>
        <taxon>Pentapetalae</taxon>
        <taxon>rosids</taxon>
        <taxon>malvids</taxon>
        <taxon>Brassicales</taxon>
        <taxon>Brassicaceae</taxon>
        <taxon>Camelineae</taxon>
        <taxon>Arabidopsis</taxon>
    </lineage>
</organism>
<proteinExistence type="predicted"/>
<gene>
    <name evidence="2" type="ORF">C24_LOCUS23487</name>
</gene>
<dbReference type="Gene3D" id="2.40.50.140">
    <property type="entry name" value="Nucleic acid-binding proteins"/>
    <property type="match status" value="1"/>
</dbReference>
<evidence type="ECO:0000256" key="1">
    <source>
        <dbReference type="SAM" id="MobiDB-lite"/>
    </source>
</evidence>
<dbReference type="InterPro" id="IPR012340">
    <property type="entry name" value="NA-bd_OB-fold"/>
</dbReference>
<accession>A0A5S9Y8E0</accession>
<dbReference type="OrthoDB" id="1047178at2759"/>
<sequence length="204" mass="23503">MSRFNFSPFSKILTQSDVDEAFIDVSGEIIGMSEIIVKDYSDNMSKLLDIQLRDLSQTITECTLRMPDSESNDALRVSQLMTPELSQKEKDYFPLGRWKSIDHITTNFENFGISKGNSMAQCFHSAIPYFNPITEEYEYNKYSCEPCNKFNREVEILQDLISFGGRNIVWIMENTSSETNNDELPQCSSDAPSRKRERNDVIDE</sequence>